<proteinExistence type="predicted"/>
<accession>A0A176VJU6</accession>
<gene>
    <name evidence="2" type="ORF">AXG93_3960s1040</name>
    <name evidence="1" type="ORF">Mp_3g02500</name>
</gene>
<dbReference type="EMBL" id="LVLJ01003657">
    <property type="protein sequence ID" value="OAE20215.1"/>
    <property type="molecule type" value="Genomic_DNA"/>
</dbReference>
<organism evidence="2 3">
    <name type="scientific">Marchantia polymorpha subsp. ruderalis</name>
    <dbReference type="NCBI Taxonomy" id="1480154"/>
    <lineage>
        <taxon>Eukaryota</taxon>
        <taxon>Viridiplantae</taxon>
        <taxon>Streptophyta</taxon>
        <taxon>Embryophyta</taxon>
        <taxon>Marchantiophyta</taxon>
        <taxon>Marchantiopsida</taxon>
        <taxon>Marchantiidae</taxon>
        <taxon>Marchantiales</taxon>
        <taxon>Marchantiaceae</taxon>
        <taxon>Marchantia</taxon>
    </lineage>
</organism>
<evidence type="ECO:0000313" key="3">
    <source>
        <dbReference type="Proteomes" id="UP000077202"/>
    </source>
</evidence>
<protein>
    <submittedName>
        <fullName evidence="2">Uncharacterized protein</fullName>
    </submittedName>
</protein>
<sequence>MATVQLVSKEASDILSKKFSDLSDEHDYDPIEPYVTHFHPRPSVRSRFPFSPHPRLLRDDIDVYPSAFCTDEYLHYLEEDSYIVAMTPLRAETILQLKATPSRGPRRGGRAEIKRLRQKYSTANLKHKFMHLCGASKAMFSSKYVGLPV</sequence>
<reference evidence="4" key="3">
    <citation type="journal article" date="2020" name="Curr. Biol.">
        <title>Chromatin organization in early land plants reveals an ancestral association between H3K27me3, transposons, and constitutive heterochromatin.</title>
        <authorList>
            <person name="Montgomery S.A."/>
            <person name="Tanizawa Y."/>
            <person name="Galik B."/>
            <person name="Wang N."/>
            <person name="Ito T."/>
            <person name="Mochizuki T."/>
            <person name="Akimcheva S."/>
            <person name="Bowman J.L."/>
            <person name="Cognat V."/>
            <person name="Marechal-Drouard L."/>
            <person name="Ekker H."/>
            <person name="Hong S.F."/>
            <person name="Kohchi T."/>
            <person name="Lin S.S."/>
            <person name="Liu L.D."/>
            <person name="Nakamura Y."/>
            <person name="Valeeva L.R."/>
            <person name="Shakirov E.V."/>
            <person name="Shippen D.E."/>
            <person name="Wei W.L."/>
            <person name="Yagura M."/>
            <person name="Yamaoka S."/>
            <person name="Yamato K.T."/>
            <person name="Liu C."/>
            <person name="Berger F."/>
        </authorList>
    </citation>
    <scope>NUCLEOTIDE SEQUENCE [LARGE SCALE GENOMIC DNA]</scope>
    <source>
        <strain evidence="4">Tak-1</strain>
    </source>
</reference>
<reference evidence="2 3" key="1">
    <citation type="submission" date="2016-03" db="EMBL/GenBank/DDBJ databases">
        <title>Mechanisms controlling the formation of the plant cell surface in tip-growing cells are functionally conserved among land plants.</title>
        <authorList>
            <person name="Honkanen S."/>
            <person name="Jones V.A."/>
            <person name="Morieri G."/>
            <person name="Champion C."/>
            <person name="Hetherington A.J."/>
            <person name="Kelly S."/>
            <person name="Saint-Marcoux D."/>
            <person name="Proust H."/>
            <person name="Prescott H."/>
            <person name="Dolan L."/>
        </authorList>
    </citation>
    <scope>NUCLEOTIDE SEQUENCE [LARGE SCALE GENOMIC DNA]</scope>
    <source>
        <strain evidence="3">cv. Tak-1 and cv. Tak-2</strain>
        <tissue evidence="2">Whole gametophyte</tissue>
    </source>
</reference>
<reference evidence="1" key="2">
    <citation type="journal article" date="2019" name="Curr. Biol.">
        <title>Chromatin organization in early land plants reveals an ancestral association between H3K27me3, transposons, and constitutive heterochromatin.</title>
        <authorList>
            <person name="Montgomery S.A."/>
            <person name="Tanizawa Y."/>
            <person name="Galik B."/>
            <person name="Wang N."/>
            <person name="Ito T."/>
            <person name="Mochizuki T."/>
            <person name="Akimcheva S."/>
            <person name="Bowman J."/>
            <person name="Cognat V."/>
            <person name="Drouard L."/>
            <person name="Ekker H."/>
            <person name="Houng S."/>
            <person name="Kohchi T."/>
            <person name="Lin S."/>
            <person name="Liu L.D."/>
            <person name="Nakamura Y."/>
            <person name="Valeeva L.R."/>
            <person name="Shakirov E.V."/>
            <person name="Shippen D.E."/>
            <person name="Wei W."/>
            <person name="Yagura M."/>
            <person name="Yamaoka S."/>
            <person name="Yamato K.T."/>
            <person name="Liu C."/>
            <person name="Berger F."/>
        </authorList>
    </citation>
    <scope>NUCLEOTIDE SEQUENCE [LARGE SCALE GENOMIC DNA]</scope>
    <source>
        <strain evidence="1">Tak-1</strain>
    </source>
</reference>
<dbReference type="EMBL" id="AP019868">
    <property type="protein sequence ID" value="BBN04189.1"/>
    <property type="molecule type" value="Genomic_DNA"/>
</dbReference>
<dbReference type="AlphaFoldDB" id="A0A176VJU6"/>
<dbReference type="Proteomes" id="UP001162541">
    <property type="component" value="Chromosome 3"/>
</dbReference>
<evidence type="ECO:0000313" key="2">
    <source>
        <dbReference type="EMBL" id="OAE20215.1"/>
    </source>
</evidence>
<keyword evidence="3" id="KW-1185">Reference proteome</keyword>
<name>A0A176VJU6_MARPO</name>
<dbReference type="Proteomes" id="UP000077202">
    <property type="component" value="Unassembled WGS sequence"/>
</dbReference>
<evidence type="ECO:0000313" key="4">
    <source>
        <dbReference type="Proteomes" id="UP001162541"/>
    </source>
</evidence>
<evidence type="ECO:0000313" key="1">
    <source>
        <dbReference type="EMBL" id="BBN04189.1"/>
    </source>
</evidence>